<keyword evidence="3" id="KW-1185">Reference proteome</keyword>
<name>A0A7C8I3K8_9PLEO</name>
<comment type="caution">
    <text evidence="2">The sequence shown here is derived from an EMBL/GenBank/DDBJ whole genome shotgun (WGS) entry which is preliminary data.</text>
</comment>
<feature type="region of interest" description="Disordered" evidence="1">
    <location>
        <begin position="130"/>
        <end position="172"/>
    </location>
</feature>
<accession>A0A7C8I3K8</accession>
<feature type="compositionally biased region" description="Basic residues" evidence="1">
    <location>
        <begin position="130"/>
        <end position="145"/>
    </location>
</feature>
<dbReference type="EMBL" id="JAADJZ010000019">
    <property type="protein sequence ID" value="KAF2868446.1"/>
    <property type="molecule type" value="Genomic_DNA"/>
</dbReference>
<evidence type="ECO:0000313" key="3">
    <source>
        <dbReference type="Proteomes" id="UP000481861"/>
    </source>
</evidence>
<dbReference type="AlphaFoldDB" id="A0A7C8I3K8"/>
<sequence length="172" mass="19113">MCTLHSHRSAPHTRYTRYGVFRLSSLSPACRYGNKALGWAVIVAVRQDPCEPSLYLQTERPDGRVTLRGAIAYSNSYTYGGQCLVDRVGDATTKKKDLGKLLAWLVRMCCLFAGGTACYVCDVQSESDRRRHGRPLHHRRPRRAVHSAPRLLLRRPTASSPPPSATSSSTLT</sequence>
<gene>
    <name evidence="2" type="ORF">BDV95DRAFT_129320</name>
</gene>
<evidence type="ECO:0000256" key="1">
    <source>
        <dbReference type="SAM" id="MobiDB-lite"/>
    </source>
</evidence>
<protein>
    <submittedName>
        <fullName evidence="2">Uncharacterized protein</fullName>
    </submittedName>
</protein>
<proteinExistence type="predicted"/>
<feature type="compositionally biased region" description="Low complexity" evidence="1">
    <location>
        <begin position="147"/>
        <end position="158"/>
    </location>
</feature>
<evidence type="ECO:0000313" key="2">
    <source>
        <dbReference type="EMBL" id="KAF2868446.1"/>
    </source>
</evidence>
<reference evidence="2 3" key="1">
    <citation type="submission" date="2020-01" db="EMBL/GenBank/DDBJ databases">
        <authorList>
            <consortium name="DOE Joint Genome Institute"/>
            <person name="Haridas S."/>
            <person name="Albert R."/>
            <person name="Binder M."/>
            <person name="Bloem J."/>
            <person name="Labutti K."/>
            <person name="Salamov A."/>
            <person name="Andreopoulos B."/>
            <person name="Baker S.E."/>
            <person name="Barry K."/>
            <person name="Bills G."/>
            <person name="Bluhm B.H."/>
            <person name="Cannon C."/>
            <person name="Castanera R."/>
            <person name="Culley D.E."/>
            <person name="Daum C."/>
            <person name="Ezra D."/>
            <person name="Gonzalez J.B."/>
            <person name="Henrissat B."/>
            <person name="Kuo A."/>
            <person name="Liang C."/>
            <person name="Lipzen A."/>
            <person name="Lutzoni F."/>
            <person name="Magnuson J."/>
            <person name="Mondo S."/>
            <person name="Nolan M."/>
            <person name="Ohm R."/>
            <person name="Pangilinan J."/>
            <person name="Park H.-J.H."/>
            <person name="Ramirez L."/>
            <person name="Alfaro M."/>
            <person name="Sun H."/>
            <person name="Tritt A."/>
            <person name="Yoshinaga Y."/>
            <person name="Zwiers L.-H.L."/>
            <person name="Turgeon B.G."/>
            <person name="Goodwin S.B."/>
            <person name="Spatafora J.W."/>
            <person name="Crous P.W."/>
            <person name="Grigoriev I.V."/>
        </authorList>
    </citation>
    <scope>NUCLEOTIDE SEQUENCE [LARGE SCALE GENOMIC DNA]</scope>
    <source>
        <strain evidence="2 3">CBS 611.86</strain>
    </source>
</reference>
<dbReference type="Proteomes" id="UP000481861">
    <property type="component" value="Unassembled WGS sequence"/>
</dbReference>
<organism evidence="2 3">
    <name type="scientific">Massariosphaeria phaeospora</name>
    <dbReference type="NCBI Taxonomy" id="100035"/>
    <lineage>
        <taxon>Eukaryota</taxon>
        <taxon>Fungi</taxon>
        <taxon>Dikarya</taxon>
        <taxon>Ascomycota</taxon>
        <taxon>Pezizomycotina</taxon>
        <taxon>Dothideomycetes</taxon>
        <taxon>Pleosporomycetidae</taxon>
        <taxon>Pleosporales</taxon>
        <taxon>Pleosporales incertae sedis</taxon>
        <taxon>Massariosphaeria</taxon>
    </lineage>
</organism>